<protein>
    <submittedName>
        <fullName evidence="2">Uncharacterized protein</fullName>
    </submittedName>
</protein>
<keyword evidence="1" id="KW-1133">Transmembrane helix</keyword>
<evidence type="ECO:0000256" key="1">
    <source>
        <dbReference type="SAM" id="Phobius"/>
    </source>
</evidence>
<reference evidence="3" key="1">
    <citation type="journal article" date="2020" name="Genome Biol.">
        <title>Gamete binning: chromosome-level and haplotype-resolved genome assembly enabled by high-throughput single-cell sequencing of gamete genomes.</title>
        <authorList>
            <person name="Campoy J.A."/>
            <person name="Sun H."/>
            <person name="Goel M."/>
            <person name="Jiao W.-B."/>
            <person name="Folz-Donahue K."/>
            <person name="Wang N."/>
            <person name="Rubio M."/>
            <person name="Liu C."/>
            <person name="Kukat C."/>
            <person name="Ruiz D."/>
            <person name="Huettel B."/>
            <person name="Schneeberger K."/>
        </authorList>
    </citation>
    <scope>NUCLEOTIDE SEQUENCE [LARGE SCALE GENOMIC DNA]</scope>
    <source>
        <strain evidence="3">cv. Rojo Pasion</strain>
    </source>
</reference>
<dbReference type="AlphaFoldDB" id="A0A6J5WJU1"/>
<feature type="transmembrane region" description="Helical" evidence="1">
    <location>
        <begin position="58"/>
        <end position="79"/>
    </location>
</feature>
<sequence length="138" mass="15112">MRALCFKLREDAKCRKDALIPLDAVQGCSLVVLNLADILIRAEPLATGLASDVHGKPLLILCCFVSWSFFWIFLFSSLLPVVSSPPSPLDHNSVRTISISIACWLAAGDPPLMPVARLTVLQDLEGHLQMRHGNLEGH</sequence>
<evidence type="ECO:0000313" key="3">
    <source>
        <dbReference type="Proteomes" id="UP000507245"/>
    </source>
</evidence>
<dbReference type="OrthoDB" id="9995306at2759"/>
<gene>
    <name evidence="2" type="ORF">ORAREDHAP_LOCUS15760</name>
</gene>
<proteinExistence type="predicted"/>
<keyword evidence="1" id="KW-0812">Transmembrane</keyword>
<keyword evidence="3" id="KW-1185">Reference proteome</keyword>
<accession>A0A6J5WJU1</accession>
<name>A0A6J5WJU1_PRUAR</name>
<evidence type="ECO:0000313" key="2">
    <source>
        <dbReference type="EMBL" id="CAB4300593.1"/>
    </source>
</evidence>
<dbReference type="EMBL" id="CAEKKB010000002">
    <property type="protein sequence ID" value="CAB4300593.1"/>
    <property type="molecule type" value="Genomic_DNA"/>
</dbReference>
<organism evidence="2 3">
    <name type="scientific">Prunus armeniaca</name>
    <name type="common">Apricot</name>
    <name type="synonym">Armeniaca vulgaris</name>
    <dbReference type="NCBI Taxonomy" id="36596"/>
    <lineage>
        <taxon>Eukaryota</taxon>
        <taxon>Viridiplantae</taxon>
        <taxon>Streptophyta</taxon>
        <taxon>Embryophyta</taxon>
        <taxon>Tracheophyta</taxon>
        <taxon>Spermatophyta</taxon>
        <taxon>Magnoliopsida</taxon>
        <taxon>eudicotyledons</taxon>
        <taxon>Gunneridae</taxon>
        <taxon>Pentapetalae</taxon>
        <taxon>rosids</taxon>
        <taxon>fabids</taxon>
        <taxon>Rosales</taxon>
        <taxon>Rosaceae</taxon>
        <taxon>Amygdaloideae</taxon>
        <taxon>Amygdaleae</taxon>
        <taxon>Prunus</taxon>
    </lineage>
</organism>
<keyword evidence="1" id="KW-0472">Membrane</keyword>
<dbReference type="Proteomes" id="UP000507245">
    <property type="component" value="Unassembled WGS sequence"/>
</dbReference>